<proteinExistence type="predicted"/>
<gene>
    <name evidence="1" type="ORF">CHKLHMKO_00365</name>
</gene>
<name>A0A811TDP7_9EURY</name>
<organism evidence="1 2">
    <name type="scientific">Candidatus Argoarchaeum ethanivorans</name>
    <dbReference type="NCBI Taxonomy" id="2608793"/>
    <lineage>
        <taxon>Archaea</taxon>
        <taxon>Methanobacteriati</taxon>
        <taxon>Methanobacteriota</taxon>
        <taxon>Stenosarchaea group</taxon>
        <taxon>Methanomicrobia</taxon>
        <taxon>Methanosarcinales</taxon>
        <taxon>Methanosarcinales incertae sedis</taxon>
        <taxon>GOM Arc I cluster</taxon>
        <taxon>Candidatus Argoarchaeum</taxon>
    </lineage>
</organism>
<comment type="caution">
    <text evidence="1">The sequence shown here is derived from an EMBL/GenBank/DDBJ whole genome shotgun (WGS) entry which is preliminary data.</text>
</comment>
<evidence type="ECO:0000313" key="1">
    <source>
        <dbReference type="EMBL" id="CAD6492875.1"/>
    </source>
</evidence>
<dbReference type="AlphaFoldDB" id="A0A811TDP7"/>
<protein>
    <submittedName>
        <fullName evidence="1">Uncharacterized protein</fullName>
    </submittedName>
</protein>
<evidence type="ECO:0000313" key="2">
    <source>
        <dbReference type="Proteomes" id="UP000610373"/>
    </source>
</evidence>
<dbReference type="EMBL" id="CAJHIO010000021">
    <property type="protein sequence ID" value="CAD6492875.1"/>
    <property type="molecule type" value="Genomic_DNA"/>
</dbReference>
<dbReference type="Proteomes" id="UP000610373">
    <property type="component" value="Unassembled WGS sequence"/>
</dbReference>
<accession>A0A811TDP7</accession>
<reference evidence="1" key="1">
    <citation type="submission" date="2020-10" db="EMBL/GenBank/DDBJ databases">
        <authorList>
            <person name="Hahn C.J."/>
            <person name="Laso-Perez R."/>
            <person name="Vulcano F."/>
            <person name="Vaziourakis K.-M."/>
            <person name="Stokke R."/>
            <person name="Steen I.H."/>
            <person name="Teske A."/>
            <person name="Boetius A."/>
            <person name="Liebeke M."/>
            <person name="Amann R."/>
            <person name="Knittel K."/>
        </authorList>
    </citation>
    <scope>NUCLEOTIDE SEQUENCE</scope>
    <source>
        <strain evidence="1">Gfbio:e3339647-f889-4370-9287-4fb5cb688e4c:AG392O15_GoMArc1</strain>
    </source>
</reference>
<sequence length="39" mass="4707">MKKIVFYNSERNKGQNRKRNKEVCAIPKSPIRWNTLRAM</sequence>